<comment type="caution">
    <text evidence="1">The sequence shown here is derived from an EMBL/GenBank/DDBJ whole genome shotgun (WGS) entry which is preliminary data.</text>
</comment>
<name>A0A8H7J5K0_9PLEO</name>
<sequence>MQLLTQYFTHPASRRHAFVASLSDENRQKLLEALAERCNIATSACEPLTLAQDGRAVSNSSPTPQETRTSKLDRLIEECDHDKEALLVEYDELLHYFNPQETAVDRLFQAAAGELSANGEQPPHIEECRHISQSIVQEIMRLFEFLNTILLHHEALIRTRWLKTSRIHRQRILLAAWPDMAKGHRADILSHMSGKTVSDREAFQTQNWPYINLEDLLQPKALLIFLNSRGRHHPDNFAYSDLEMAPLYKMRKEFLDLRKDNFTMAFLSKDSHADYGQLVEWTNSKERSESLRSGRTIHVDHGMQILIIQKGILEFLAKCVSEIVDDVVSQKDFSDMPQVQTEPPNLSDNMEGFSKLHIVAREAPYRLPTKLDLTRLEAIASAQKRQAVDHAWALREDPAYFADAVEQQRSHRVELILDLAGNVHAHAQDFPLYNKALRHVIMDAYCSVFFWNHIAKSLTGLREMSEKYANDIRLDRDLPTAFSRALAETRFFLESISLDLITMVKTYFPASPPLRSHHFRANSNDANKRIHHVITHQSSYNDHGKALRHLLRLIDSFMDKGHRNLLTLHSILDELERFMQTDNDVKALVSPFMASLISVARDRACVRWQMGTAYHGVW</sequence>
<organism evidence="1 2">
    <name type="scientific">Ascochyta lentis</name>
    <dbReference type="NCBI Taxonomy" id="205686"/>
    <lineage>
        <taxon>Eukaryota</taxon>
        <taxon>Fungi</taxon>
        <taxon>Dikarya</taxon>
        <taxon>Ascomycota</taxon>
        <taxon>Pezizomycotina</taxon>
        <taxon>Dothideomycetes</taxon>
        <taxon>Pleosporomycetidae</taxon>
        <taxon>Pleosporales</taxon>
        <taxon>Pleosporineae</taxon>
        <taxon>Didymellaceae</taxon>
        <taxon>Ascochyta</taxon>
    </lineage>
</organism>
<proteinExistence type="predicted"/>
<protein>
    <submittedName>
        <fullName evidence="1">Uncharacterized protein</fullName>
    </submittedName>
</protein>
<gene>
    <name evidence="1" type="ORF">EKO04_005367</name>
</gene>
<evidence type="ECO:0000313" key="1">
    <source>
        <dbReference type="EMBL" id="KAF9696657.1"/>
    </source>
</evidence>
<dbReference type="AlphaFoldDB" id="A0A8H7J5K0"/>
<dbReference type="PANTHER" id="PTHR40788">
    <property type="entry name" value="CLR5 DOMAIN-CONTAINING PROTEIN-RELATED"/>
    <property type="match status" value="1"/>
</dbReference>
<dbReference type="PANTHER" id="PTHR40788:SF2">
    <property type="entry name" value="CLR5 DOMAIN-CONTAINING PROTEIN"/>
    <property type="match status" value="1"/>
</dbReference>
<reference evidence="1" key="1">
    <citation type="submission" date="2018-12" db="EMBL/GenBank/DDBJ databases">
        <authorList>
            <person name="Syme R.A."/>
            <person name="Farfan-Caceres L."/>
            <person name="Lichtenzveig J."/>
        </authorList>
    </citation>
    <scope>NUCLEOTIDE SEQUENCE</scope>
    <source>
        <strain evidence="1">Al4</strain>
    </source>
</reference>
<evidence type="ECO:0000313" key="2">
    <source>
        <dbReference type="Proteomes" id="UP000651452"/>
    </source>
</evidence>
<reference evidence="1" key="2">
    <citation type="submission" date="2020-09" db="EMBL/GenBank/DDBJ databases">
        <title>Reference genome assembly for Australian Ascochyta lentis isolate Al4.</title>
        <authorList>
            <person name="Lee R.C."/>
            <person name="Farfan-Caceres L.M."/>
            <person name="Debler J.W."/>
            <person name="Williams A.H."/>
            <person name="Henares B.M."/>
        </authorList>
    </citation>
    <scope>NUCLEOTIDE SEQUENCE</scope>
    <source>
        <strain evidence="1">Al4</strain>
    </source>
</reference>
<keyword evidence="2" id="KW-1185">Reference proteome</keyword>
<accession>A0A8H7J5K0</accession>
<dbReference type="Proteomes" id="UP000651452">
    <property type="component" value="Unassembled WGS sequence"/>
</dbReference>
<dbReference type="OrthoDB" id="3797658at2759"/>
<dbReference type="EMBL" id="RZGK01000009">
    <property type="protein sequence ID" value="KAF9696657.1"/>
    <property type="molecule type" value="Genomic_DNA"/>
</dbReference>